<accession>A0A1Y5TXG6</accession>
<dbReference type="SUPFAM" id="SSF53850">
    <property type="entry name" value="Periplasmic binding protein-like II"/>
    <property type="match status" value="1"/>
</dbReference>
<evidence type="ECO:0000313" key="1">
    <source>
        <dbReference type="EMBL" id="SLN75758.1"/>
    </source>
</evidence>
<sequence>MSKLRLSIAIGDYDRNRALLDGRVQIDGVDPIFMALSPEEMFFRAFRHQDFDISEVSFASQLVSMAQDRSQYQALPIFLSRAFRHSSIYIRTDKGIESPADLRGRSIGIAEYQLSANVWARALLEDEYGVRPAEIRWVRGGMNTAGRPEKLKVELPPEIRIDNAPDDRSLDDLLSAGEIDGFIGPRSLRCFDDGHPKVARLFGNGVEVASAYWRKTGIFPIMHLLGVRRELFEAHPFLGGALMKAFTRSKQFAEEMLSDTSATKVTMPFVEDHLAEARRLMGRDFWSYGVAGNEKTIKAFLDHHHRQGLSSRRIALDELFPARVRESYSL</sequence>
<dbReference type="Proteomes" id="UP000193200">
    <property type="component" value="Unassembled WGS sequence"/>
</dbReference>
<keyword evidence="2" id="KW-1185">Reference proteome</keyword>
<dbReference type="Pfam" id="PF12974">
    <property type="entry name" value="Phosphonate-bd"/>
    <property type="match status" value="1"/>
</dbReference>
<dbReference type="InParanoid" id="A0A1Y5TXG6"/>
<dbReference type="RefSeq" id="WP_085885288.1">
    <property type="nucleotide sequence ID" value="NZ_FWFR01000004.1"/>
</dbReference>
<name>A0A1Y5TXG6_9PROT</name>
<dbReference type="EC" id="4.1.1.55" evidence="1"/>
<dbReference type="EMBL" id="FWFR01000004">
    <property type="protein sequence ID" value="SLN75758.1"/>
    <property type="molecule type" value="Genomic_DNA"/>
</dbReference>
<dbReference type="AlphaFoldDB" id="A0A1Y5TXG6"/>
<gene>
    <name evidence="1" type="primary">pht5</name>
    <name evidence="1" type="ORF">OCH7691_03950</name>
</gene>
<evidence type="ECO:0000313" key="2">
    <source>
        <dbReference type="Proteomes" id="UP000193200"/>
    </source>
</evidence>
<keyword evidence="1" id="KW-0456">Lyase</keyword>
<dbReference type="OrthoDB" id="8689594at2"/>
<dbReference type="Gene3D" id="3.40.190.10">
    <property type="entry name" value="Periplasmic binding protein-like II"/>
    <property type="match status" value="1"/>
</dbReference>
<dbReference type="GO" id="GO:0018796">
    <property type="term" value="F:4,5-dihydroxyphthalate decarboxylase activity"/>
    <property type="evidence" value="ECO:0007669"/>
    <property type="project" value="UniProtKB-EC"/>
</dbReference>
<reference evidence="1 2" key="1">
    <citation type="submission" date="2017-03" db="EMBL/GenBank/DDBJ databases">
        <authorList>
            <person name="Afonso C.L."/>
            <person name="Miller P.J."/>
            <person name="Scott M.A."/>
            <person name="Spackman E."/>
            <person name="Goraichik I."/>
            <person name="Dimitrov K.M."/>
            <person name="Suarez D.L."/>
            <person name="Swayne D.E."/>
        </authorList>
    </citation>
    <scope>NUCLEOTIDE SEQUENCE [LARGE SCALE GENOMIC DNA]</scope>
    <source>
        <strain evidence="1 2">CECT 7691</strain>
    </source>
</reference>
<proteinExistence type="predicted"/>
<organism evidence="1 2">
    <name type="scientific">Oceanibacterium hippocampi</name>
    <dbReference type="NCBI Taxonomy" id="745714"/>
    <lineage>
        <taxon>Bacteria</taxon>
        <taxon>Pseudomonadati</taxon>
        <taxon>Pseudomonadota</taxon>
        <taxon>Alphaproteobacteria</taxon>
        <taxon>Sneathiellales</taxon>
        <taxon>Sneathiellaceae</taxon>
        <taxon>Oceanibacterium</taxon>
    </lineage>
</organism>
<protein>
    <submittedName>
        <fullName evidence="1">4,5-dihydroxyphthalate decarboxylase</fullName>
        <ecNumber evidence="1">4.1.1.55</ecNumber>
    </submittedName>
</protein>